<feature type="domain" description="Ketoreductase" evidence="3">
    <location>
        <begin position="7"/>
        <end position="192"/>
    </location>
</feature>
<dbReference type="PANTHER" id="PTHR42879">
    <property type="entry name" value="3-OXOACYL-(ACYL-CARRIER-PROTEIN) REDUCTASE"/>
    <property type="match status" value="1"/>
</dbReference>
<dbReference type="InterPro" id="IPR057326">
    <property type="entry name" value="KR_dom"/>
</dbReference>
<dbReference type="PRINTS" id="PR00080">
    <property type="entry name" value="SDRFAMILY"/>
</dbReference>
<dbReference type="STRING" id="1471761.B0W44_14805"/>
<dbReference type="RefSeq" id="WP_077720692.1">
    <property type="nucleotide sequence ID" value="NZ_CP019699.1"/>
</dbReference>
<evidence type="ECO:0000313" key="4">
    <source>
        <dbReference type="EMBL" id="AQS56828.1"/>
    </source>
</evidence>
<name>A0A1U9K9X3_9BACL</name>
<reference evidence="4 5" key="1">
    <citation type="journal article" date="2015" name="Int. J. Syst. Evol. Microbiol.">
        <title>Novibacillus thermophilus gen. nov., sp. nov., a Gram-staining-negative and moderately thermophilic member of the family Thermoactinomycetaceae.</title>
        <authorList>
            <person name="Yang G."/>
            <person name="Chen J."/>
            <person name="Zhou S."/>
        </authorList>
    </citation>
    <scope>NUCLEOTIDE SEQUENCE [LARGE SCALE GENOMIC DNA]</scope>
    <source>
        <strain evidence="4 5">SG-1</strain>
    </source>
</reference>
<keyword evidence="2" id="KW-0560">Oxidoreductase</keyword>
<dbReference type="InterPro" id="IPR050259">
    <property type="entry name" value="SDR"/>
</dbReference>
<evidence type="ECO:0000256" key="2">
    <source>
        <dbReference type="ARBA" id="ARBA00023002"/>
    </source>
</evidence>
<dbReference type="PRINTS" id="PR00081">
    <property type="entry name" value="GDHRDH"/>
</dbReference>
<comment type="similarity">
    <text evidence="1">Belongs to the short-chain dehydrogenases/reductases (SDR) family.</text>
</comment>
<dbReference type="FunFam" id="3.40.50.720:FF:000173">
    <property type="entry name" value="3-oxoacyl-[acyl-carrier protein] reductase"/>
    <property type="match status" value="1"/>
</dbReference>
<dbReference type="Proteomes" id="UP000188603">
    <property type="component" value="Chromosome"/>
</dbReference>
<evidence type="ECO:0000313" key="5">
    <source>
        <dbReference type="Proteomes" id="UP000188603"/>
    </source>
</evidence>
<dbReference type="KEGG" id="ntr:B0W44_14805"/>
<dbReference type="SMART" id="SM00822">
    <property type="entry name" value="PKS_KR"/>
    <property type="match status" value="1"/>
</dbReference>
<evidence type="ECO:0000259" key="3">
    <source>
        <dbReference type="SMART" id="SM00822"/>
    </source>
</evidence>
<dbReference type="EMBL" id="CP019699">
    <property type="protein sequence ID" value="AQS56828.1"/>
    <property type="molecule type" value="Genomic_DNA"/>
</dbReference>
<dbReference type="NCBIfam" id="NF047420">
    <property type="entry name" value="EF_P_mod_YmfI"/>
    <property type="match status" value="1"/>
</dbReference>
<keyword evidence="5" id="KW-1185">Reference proteome</keyword>
<dbReference type="PROSITE" id="PS00061">
    <property type="entry name" value="ADH_SHORT"/>
    <property type="match status" value="1"/>
</dbReference>
<gene>
    <name evidence="4" type="ORF">B0W44_14805</name>
</gene>
<dbReference type="PANTHER" id="PTHR42879:SF2">
    <property type="entry name" value="3-OXOACYL-[ACYL-CARRIER-PROTEIN] REDUCTASE FABG"/>
    <property type="match status" value="1"/>
</dbReference>
<organism evidence="4 5">
    <name type="scientific">Novibacillus thermophilus</name>
    <dbReference type="NCBI Taxonomy" id="1471761"/>
    <lineage>
        <taxon>Bacteria</taxon>
        <taxon>Bacillati</taxon>
        <taxon>Bacillota</taxon>
        <taxon>Bacilli</taxon>
        <taxon>Bacillales</taxon>
        <taxon>Thermoactinomycetaceae</taxon>
        <taxon>Novibacillus</taxon>
    </lineage>
</organism>
<dbReference type="InterPro" id="IPR002347">
    <property type="entry name" value="SDR_fam"/>
</dbReference>
<dbReference type="SUPFAM" id="SSF51735">
    <property type="entry name" value="NAD(P)-binding Rossmann-fold domains"/>
    <property type="match status" value="1"/>
</dbReference>
<dbReference type="GO" id="GO:0016491">
    <property type="term" value="F:oxidoreductase activity"/>
    <property type="evidence" value="ECO:0007669"/>
    <property type="project" value="UniProtKB-KW"/>
</dbReference>
<proteinExistence type="inferred from homology"/>
<dbReference type="GO" id="GO:0032787">
    <property type="term" value="P:monocarboxylic acid metabolic process"/>
    <property type="evidence" value="ECO:0007669"/>
    <property type="project" value="UniProtKB-ARBA"/>
</dbReference>
<dbReference type="NCBIfam" id="NF009466">
    <property type="entry name" value="PRK12826.1-2"/>
    <property type="match status" value="1"/>
</dbReference>
<accession>A0A1U9K9X3</accession>
<dbReference type="InterPro" id="IPR036291">
    <property type="entry name" value="NAD(P)-bd_dom_sf"/>
</dbReference>
<dbReference type="InterPro" id="IPR020904">
    <property type="entry name" value="Sc_DH/Rdtase_CS"/>
</dbReference>
<dbReference type="Pfam" id="PF13561">
    <property type="entry name" value="adh_short_C2"/>
    <property type="match status" value="1"/>
</dbReference>
<sequence length="249" mass="26863">MRPLAEQVVLICGASRGIGAAVAKRFSAYRATLALHYNQSREKAEEVAQVCRTNGSQVWTVAADVKDREAVKCMVHSALQRWGRIDSVVYCSGISNSGLFQHMSEQDYEDVMNTHVRGLFYVLKAVAPCLLKQKQGRVVCLSSIWGSTGGAGEVLYSAAKGAVNGFVKALAKEWAPSGITVNAVAPGAIDTDMLDSLSREDREATVAAIPLDRLGTPEDVAFWVTHLCSPESGYMTGQILHVNGGWFTP</sequence>
<dbReference type="Gene3D" id="3.40.50.720">
    <property type="entry name" value="NAD(P)-binding Rossmann-like Domain"/>
    <property type="match status" value="1"/>
</dbReference>
<dbReference type="AlphaFoldDB" id="A0A1U9K9X3"/>
<protein>
    <recommendedName>
        <fullName evidence="3">Ketoreductase domain-containing protein</fullName>
    </recommendedName>
</protein>
<dbReference type="OrthoDB" id="9803333at2"/>
<evidence type="ECO:0000256" key="1">
    <source>
        <dbReference type="ARBA" id="ARBA00006484"/>
    </source>
</evidence>